<sequence length="128" mass="13658">MTATDAELVEASLRVPEKFALFLQGNDKDRSVNSYGKDVLGMVSGSYLPGPQRAALFEAATRVPGLTVVENVSAGRPGIGISWPVPEGSLPEAKPTVMVFDKDTYEYLGTQNEPPDASGFVNQVGDRV</sequence>
<evidence type="ECO:0000313" key="1">
    <source>
        <dbReference type="EMBL" id="MDX8029908.1"/>
    </source>
</evidence>
<dbReference type="EMBL" id="JAXAVW010000004">
    <property type="protein sequence ID" value="MDX8029908.1"/>
    <property type="molecule type" value="Genomic_DNA"/>
</dbReference>
<keyword evidence="2" id="KW-1185">Reference proteome</keyword>
<name>A0ABU4SVK7_9PSEU</name>
<accession>A0ABU4SVK7</accession>
<organism evidence="1 2">
    <name type="scientific">Lentzea miocenica</name>
    <dbReference type="NCBI Taxonomy" id="3095431"/>
    <lineage>
        <taxon>Bacteria</taxon>
        <taxon>Bacillati</taxon>
        <taxon>Actinomycetota</taxon>
        <taxon>Actinomycetes</taxon>
        <taxon>Pseudonocardiales</taxon>
        <taxon>Pseudonocardiaceae</taxon>
        <taxon>Lentzea</taxon>
    </lineage>
</organism>
<reference evidence="1 2" key="1">
    <citation type="submission" date="2023-11" db="EMBL/GenBank/DDBJ databases">
        <title>Lentzea sokolovensis, sp. nov., Lentzea kristufkii, sp. nov., and Lentzea miocenensis, sp. nov., rare actinobacteria from Sokolov Coal Basin, Miocene lacustrine sediment, Czech Republic.</title>
        <authorList>
            <person name="Lara A."/>
            <person name="Kotroba L."/>
            <person name="Nouioui I."/>
            <person name="Neumann-Schaal M."/>
            <person name="Mast Y."/>
            <person name="Chronakova A."/>
        </authorList>
    </citation>
    <scope>NUCLEOTIDE SEQUENCE [LARGE SCALE GENOMIC DNA]</scope>
    <source>
        <strain evidence="1 2">BCCO 10_0856</strain>
    </source>
</reference>
<dbReference type="Proteomes" id="UP001285521">
    <property type="component" value="Unassembled WGS sequence"/>
</dbReference>
<proteinExistence type="predicted"/>
<evidence type="ECO:0000313" key="2">
    <source>
        <dbReference type="Proteomes" id="UP001285521"/>
    </source>
</evidence>
<comment type="caution">
    <text evidence="1">The sequence shown here is derived from an EMBL/GenBank/DDBJ whole genome shotgun (WGS) entry which is preliminary data.</text>
</comment>
<protein>
    <submittedName>
        <fullName evidence="1">Uncharacterized protein</fullName>
    </submittedName>
</protein>
<dbReference type="RefSeq" id="WP_319964908.1">
    <property type="nucleotide sequence ID" value="NZ_JAXAVW010000004.1"/>
</dbReference>
<gene>
    <name evidence="1" type="ORF">SK803_06770</name>
</gene>